<evidence type="ECO:0000313" key="2">
    <source>
        <dbReference type="EMBL" id="EFR55964.1"/>
    </source>
</evidence>
<keyword evidence="3" id="KW-1185">Reference proteome</keyword>
<dbReference type="Pfam" id="PF09832">
    <property type="entry name" value="DUF2059"/>
    <property type="match status" value="1"/>
</dbReference>
<protein>
    <recommendedName>
        <fullName evidence="1">DUF2059 domain-containing protein</fullName>
    </recommendedName>
</protein>
<name>A0ABN0BTA9_BACFG</name>
<dbReference type="Proteomes" id="UP000005101">
    <property type="component" value="Unassembled WGS sequence"/>
</dbReference>
<dbReference type="EMBL" id="EQ973220">
    <property type="protein sequence ID" value="EFR55964.1"/>
    <property type="molecule type" value="Genomic_DNA"/>
</dbReference>
<reference evidence="2 3" key="1">
    <citation type="submission" date="2008-12" db="EMBL/GenBank/DDBJ databases">
        <title>Annotation of Bacteroides fragilis strain 3_1_12.</title>
        <authorList>
            <consortium name="The Broad Institute Genome Sequencing Platform"/>
            <person name="Ward D."/>
            <person name="Young S.K."/>
            <person name="Kodira C.D."/>
            <person name="Zeng Q."/>
            <person name="Koehrsen M."/>
            <person name="Alvarado L."/>
            <person name="Berlin A."/>
            <person name="Borenstein D."/>
            <person name="Chen Z."/>
            <person name="Engels R."/>
            <person name="Freedman E."/>
            <person name="Gellesch M."/>
            <person name="Goldberg J."/>
            <person name="Griggs A."/>
            <person name="Gujja S."/>
            <person name="Heiman D."/>
            <person name="Hepburn T."/>
            <person name="Howarth C."/>
            <person name="Jen D."/>
            <person name="Larson L."/>
            <person name="Lewis B."/>
            <person name="Mehta T."/>
            <person name="Park D."/>
            <person name="Pearson M."/>
            <person name="Roberts A."/>
            <person name="Saif S."/>
            <person name="Shea T."/>
            <person name="Shenoy N."/>
            <person name="Sisk P."/>
            <person name="Stolte C."/>
            <person name="Sykes S."/>
            <person name="Walk T."/>
            <person name="White J."/>
            <person name="Yandava C."/>
            <person name="Allen-Vercoe E."/>
            <person name="Strauss J."/>
            <person name="Ambrose C."/>
            <person name="Lander E."/>
            <person name="Nusbaum C."/>
            <person name="Galagan J."/>
            <person name="Birren B."/>
        </authorList>
    </citation>
    <scope>NUCLEOTIDE SEQUENCE [LARGE SCALE GENOMIC DNA]</scope>
    <source>
        <strain evidence="2 3">3_1_12</strain>
    </source>
</reference>
<dbReference type="InterPro" id="IPR018637">
    <property type="entry name" value="DUF2059"/>
</dbReference>
<evidence type="ECO:0000259" key="1">
    <source>
        <dbReference type="Pfam" id="PF09832"/>
    </source>
</evidence>
<proteinExistence type="predicted"/>
<gene>
    <name evidence="2" type="ORF">BFAG_04664</name>
</gene>
<evidence type="ECO:0000313" key="3">
    <source>
        <dbReference type="Proteomes" id="UP000005101"/>
    </source>
</evidence>
<accession>A0ABN0BTA9</accession>
<sequence length="223" mass="25424">MYTISAPNFLHIRRKARSVTSSIGAKNTGRSPRSMWPIFIFLRFSIHYLAAKVRKKPLPLHLIHLFNWIEIMKKRLFSIALCLTFILSATSVSAQDAAYKEALSKMLEASGAMTTVKSMVPQMIGMMKHTYSNVPDEFWKTFEEQLSEKANTQFMDIYVSIYYRYLTINDLKKITQFYESPVGKKLAESTPVMTAEAMEAGQQIGMGIAQEIVANLKEKGYIQ</sequence>
<organism evidence="2 3">
    <name type="scientific">Bacteroides fragilis 3_1_12</name>
    <dbReference type="NCBI Taxonomy" id="457424"/>
    <lineage>
        <taxon>Bacteria</taxon>
        <taxon>Pseudomonadati</taxon>
        <taxon>Bacteroidota</taxon>
        <taxon>Bacteroidia</taxon>
        <taxon>Bacteroidales</taxon>
        <taxon>Bacteroidaceae</taxon>
        <taxon>Bacteroides</taxon>
    </lineage>
</organism>
<feature type="domain" description="DUF2059" evidence="1">
    <location>
        <begin position="153"/>
        <end position="211"/>
    </location>
</feature>